<dbReference type="Gene3D" id="3.40.630.30">
    <property type="match status" value="1"/>
</dbReference>
<proteinExistence type="predicted"/>
<feature type="non-terminal residue" evidence="3">
    <location>
        <position position="345"/>
    </location>
</feature>
<evidence type="ECO:0000313" key="3">
    <source>
        <dbReference type="EMBL" id="CAG8795588.1"/>
    </source>
</evidence>
<dbReference type="Pfam" id="PF00505">
    <property type="entry name" value="HMG_box"/>
    <property type="match status" value="1"/>
</dbReference>
<dbReference type="Pfam" id="PF13302">
    <property type="entry name" value="Acetyltransf_3"/>
    <property type="match status" value="1"/>
</dbReference>
<feature type="domain" description="HMG box" evidence="1">
    <location>
        <begin position="229"/>
        <end position="263"/>
    </location>
</feature>
<dbReference type="Proteomes" id="UP000789901">
    <property type="component" value="Unassembled WGS sequence"/>
</dbReference>
<gene>
    <name evidence="3" type="ORF">GMARGA_LOCUS22018</name>
</gene>
<dbReference type="InterPro" id="IPR000182">
    <property type="entry name" value="GNAT_dom"/>
</dbReference>
<evidence type="ECO:0000259" key="1">
    <source>
        <dbReference type="Pfam" id="PF00505"/>
    </source>
</evidence>
<evidence type="ECO:0000259" key="2">
    <source>
        <dbReference type="Pfam" id="PF13302"/>
    </source>
</evidence>
<comment type="caution">
    <text evidence="3">The sequence shown here is derived from an EMBL/GenBank/DDBJ whole genome shotgun (WGS) entry which is preliminary data.</text>
</comment>
<evidence type="ECO:0000313" key="4">
    <source>
        <dbReference type="Proteomes" id="UP000789901"/>
    </source>
</evidence>
<dbReference type="SUPFAM" id="SSF55729">
    <property type="entry name" value="Acyl-CoA N-acyltransferases (Nat)"/>
    <property type="match status" value="1"/>
</dbReference>
<dbReference type="InterPro" id="IPR009071">
    <property type="entry name" value="HMG_box_dom"/>
</dbReference>
<organism evidence="3 4">
    <name type="scientific">Gigaspora margarita</name>
    <dbReference type="NCBI Taxonomy" id="4874"/>
    <lineage>
        <taxon>Eukaryota</taxon>
        <taxon>Fungi</taxon>
        <taxon>Fungi incertae sedis</taxon>
        <taxon>Mucoromycota</taxon>
        <taxon>Glomeromycotina</taxon>
        <taxon>Glomeromycetes</taxon>
        <taxon>Diversisporales</taxon>
        <taxon>Gigasporaceae</taxon>
        <taxon>Gigaspora</taxon>
    </lineage>
</organism>
<dbReference type="InterPro" id="IPR016181">
    <property type="entry name" value="Acyl_CoA_acyltransferase"/>
</dbReference>
<sequence length="345" mass="39979">MSRSIFKLKNDIVSVSLNGVGKNNNKWFAREMHQDDIQNYKHLLSDANIMKYMYQERQLESNEAEIRINDEYLIGQPKGALTILDEYGNFIGFIISKPEKKGRSEIAYALYHEYWDRGIGQSVLSKMVNEWGPEVRRIGLGENLYIQNKQESFQFNGKELEQFSATVRPKNVSSWSILKKVGFEPVLADKSIDFENKGYDLPPLDNLLNYCEKLEDFINQLNYIGDIEAGKKWHSESEEIKLKFERLANAAKVEHQRLYPDYKFKPKKKACINTNLVSAAFPKYQPQLPQPDLNNTINNKQSTNILWDLNKAVSPFTQPDLISQPLPTQPNLNTINIYDDQLLFE</sequence>
<dbReference type="InterPro" id="IPR051531">
    <property type="entry name" value="N-acetyltransferase"/>
</dbReference>
<dbReference type="Gene3D" id="1.10.30.10">
    <property type="entry name" value="High mobility group box domain"/>
    <property type="match status" value="1"/>
</dbReference>
<feature type="domain" description="N-acetyltransferase" evidence="2">
    <location>
        <begin position="30"/>
        <end position="184"/>
    </location>
</feature>
<dbReference type="SUPFAM" id="SSF47095">
    <property type="entry name" value="HMG-box"/>
    <property type="match status" value="1"/>
</dbReference>
<dbReference type="PANTHER" id="PTHR43792:SF10">
    <property type="entry name" value="N-ACETYLTRANSFERASE DOMAIN-CONTAINING PROTEIN"/>
    <property type="match status" value="1"/>
</dbReference>
<dbReference type="EMBL" id="CAJVQB010020863">
    <property type="protein sequence ID" value="CAG8795588.1"/>
    <property type="molecule type" value="Genomic_DNA"/>
</dbReference>
<protein>
    <submittedName>
        <fullName evidence="3">34385_t:CDS:1</fullName>
    </submittedName>
</protein>
<keyword evidence="4" id="KW-1185">Reference proteome</keyword>
<reference evidence="3 4" key="1">
    <citation type="submission" date="2021-06" db="EMBL/GenBank/DDBJ databases">
        <authorList>
            <person name="Kallberg Y."/>
            <person name="Tangrot J."/>
            <person name="Rosling A."/>
        </authorList>
    </citation>
    <scope>NUCLEOTIDE SEQUENCE [LARGE SCALE GENOMIC DNA]</scope>
    <source>
        <strain evidence="3 4">120-4 pot B 10/14</strain>
    </source>
</reference>
<accession>A0ABN7VS19</accession>
<name>A0ABN7VS19_GIGMA</name>
<dbReference type="InterPro" id="IPR036910">
    <property type="entry name" value="HMG_box_dom_sf"/>
</dbReference>
<dbReference type="PANTHER" id="PTHR43792">
    <property type="entry name" value="GNAT FAMILY, PUTATIVE (AFU_ORTHOLOGUE AFUA_3G00765)-RELATED-RELATED"/>
    <property type="match status" value="1"/>
</dbReference>